<reference evidence="2 3" key="1">
    <citation type="submission" date="2013-11" db="EMBL/GenBank/DDBJ databases">
        <title>Genome sequencing of Stegodyphus mimosarum.</title>
        <authorList>
            <person name="Bechsgaard J."/>
        </authorList>
    </citation>
    <scope>NUCLEOTIDE SEQUENCE [LARGE SCALE GENOMIC DNA]</scope>
</reference>
<dbReference type="PANTHER" id="PTHR46599">
    <property type="entry name" value="PIGGYBAC TRANSPOSABLE ELEMENT-DERIVED PROTEIN 4"/>
    <property type="match status" value="1"/>
</dbReference>
<dbReference type="AlphaFoldDB" id="A0A087UBZ3"/>
<feature type="non-terminal residue" evidence="2">
    <location>
        <position position="128"/>
    </location>
</feature>
<keyword evidence="3" id="KW-1185">Reference proteome</keyword>
<evidence type="ECO:0000313" key="3">
    <source>
        <dbReference type="Proteomes" id="UP000054359"/>
    </source>
</evidence>
<dbReference type="Pfam" id="PF13843">
    <property type="entry name" value="DDE_Tnp_1_7"/>
    <property type="match status" value="1"/>
</dbReference>
<dbReference type="InterPro" id="IPR029526">
    <property type="entry name" value="PGBD"/>
</dbReference>
<dbReference type="Proteomes" id="UP000054359">
    <property type="component" value="Unassembled WGS sequence"/>
</dbReference>
<dbReference type="OrthoDB" id="6513427at2759"/>
<evidence type="ECO:0000313" key="2">
    <source>
        <dbReference type="EMBL" id="KFM74882.1"/>
    </source>
</evidence>
<evidence type="ECO:0000259" key="1">
    <source>
        <dbReference type="Pfam" id="PF13843"/>
    </source>
</evidence>
<accession>A0A087UBZ3</accession>
<gene>
    <name evidence="2" type="ORF">X975_01344</name>
</gene>
<protein>
    <recommendedName>
        <fullName evidence="1">PiggyBac transposable element-derived protein domain-containing protein</fullName>
    </recommendedName>
</protein>
<name>A0A087UBZ3_STEMI</name>
<dbReference type="STRING" id="407821.A0A087UBZ3"/>
<sequence>MCYKPGENITVDEQLFLSKTCCRFFQYVPNKPDKFGIKFWLAIDVNSKYIIKTFPYLGKDHSKSNVLSVGENAAFWLVKPYLKRGRNTTSVESLKENGLSYVRTISRVKREVPNSLKKTKKNYIQRPS</sequence>
<proteinExistence type="predicted"/>
<feature type="domain" description="PiggyBac transposable element-derived protein" evidence="1">
    <location>
        <begin position="3"/>
        <end position="119"/>
    </location>
</feature>
<dbReference type="EMBL" id="KK119151">
    <property type="protein sequence ID" value="KFM74882.1"/>
    <property type="molecule type" value="Genomic_DNA"/>
</dbReference>
<dbReference type="PANTHER" id="PTHR46599:SF6">
    <property type="entry name" value="DUAL SPECIFICITY PHOSPHATASE 26"/>
    <property type="match status" value="1"/>
</dbReference>
<organism evidence="2 3">
    <name type="scientific">Stegodyphus mimosarum</name>
    <name type="common">African social velvet spider</name>
    <dbReference type="NCBI Taxonomy" id="407821"/>
    <lineage>
        <taxon>Eukaryota</taxon>
        <taxon>Metazoa</taxon>
        <taxon>Ecdysozoa</taxon>
        <taxon>Arthropoda</taxon>
        <taxon>Chelicerata</taxon>
        <taxon>Arachnida</taxon>
        <taxon>Araneae</taxon>
        <taxon>Araneomorphae</taxon>
        <taxon>Entelegynae</taxon>
        <taxon>Eresoidea</taxon>
        <taxon>Eresidae</taxon>
        <taxon>Stegodyphus</taxon>
    </lineage>
</organism>